<dbReference type="NCBIfam" id="TIGR00365">
    <property type="entry name" value="Grx4 family monothiol glutaredoxin"/>
    <property type="match status" value="1"/>
</dbReference>
<keyword evidence="2" id="KW-0479">Metal-binding</keyword>
<evidence type="ECO:0000313" key="8">
    <source>
        <dbReference type="EMBL" id="KAA0155104.1"/>
    </source>
</evidence>
<dbReference type="AlphaFoldDB" id="A0A5A8CRM6"/>
<name>A0A5A8CRM6_CAFRO</name>
<dbReference type="Proteomes" id="UP000324907">
    <property type="component" value="Unassembled WGS sequence"/>
</dbReference>
<keyword evidence="3" id="KW-0408">Iron</keyword>
<evidence type="ECO:0000313" key="7">
    <source>
        <dbReference type="EMBL" id="KAA0150793.1"/>
    </source>
</evidence>
<evidence type="ECO:0000256" key="2">
    <source>
        <dbReference type="ARBA" id="ARBA00022723"/>
    </source>
</evidence>
<dbReference type="SUPFAM" id="SSF52833">
    <property type="entry name" value="Thioredoxin-like"/>
    <property type="match status" value="1"/>
</dbReference>
<dbReference type="GO" id="GO:0046872">
    <property type="term" value="F:metal ion binding"/>
    <property type="evidence" value="ECO:0007669"/>
    <property type="project" value="UniProtKB-KW"/>
</dbReference>
<evidence type="ECO:0000313" key="10">
    <source>
        <dbReference type="Proteomes" id="UP000325113"/>
    </source>
</evidence>
<dbReference type="Pfam" id="PF00462">
    <property type="entry name" value="Glutaredoxin"/>
    <property type="match status" value="1"/>
</dbReference>
<dbReference type="GO" id="GO:0051537">
    <property type="term" value="F:2 iron, 2 sulfur cluster binding"/>
    <property type="evidence" value="ECO:0007669"/>
    <property type="project" value="UniProtKB-KW"/>
</dbReference>
<comment type="caution">
    <text evidence="8">The sequence shown here is derived from an EMBL/GenBank/DDBJ whole genome shotgun (WGS) entry which is preliminary data.</text>
</comment>
<dbReference type="InterPro" id="IPR033658">
    <property type="entry name" value="GRX_PICOT-like"/>
</dbReference>
<gene>
    <name evidence="7" type="ORF">FNF28_07222</name>
    <name evidence="8" type="ORF">FNF31_06172</name>
</gene>
<sequence length="164" mass="17482">MAAALFRASRVAAARVSARRAPLAVAKAAATATPRLLTVSAASRAEDDSHDDFKPVSKVDASNVSETISKIVTENPIVLFMKGTPQQPMCGFSNRVVMIMNMHGLPYHAVNVLADPAIREGIKAFSDWPTIPQLYVKGEFVGGCDIVSDMHEDGSLADTLKAAE</sequence>
<evidence type="ECO:0000256" key="4">
    <source>
        <dbReference type="ARBA" id="ARBA00023014"/>
    </source>
</evidence>
<dbReference type="EMBL" id="VLTL01000226">
    <property type="protein sequence ID" value="KAA0150793.1"/>
    <property type="molecule type" value="Genomic_DNA"/>
</dbReference>
<dbReference type="GO" id="GO:0005759">
    <property type="term" value="C:mitochondrial matrix"/>
    <property type="evidence" value="ECO:0007669"/>
    <property type="project" value="TreeGrafter"/>
</dbReference>
<reference evidence="9 10" key="1">
    <citation type="submission" date="2019-07" db="EMBL/GenBank/DDBJ databases">
        <title>Genomes of Cafeteria roenbergensis.</title>
        <authorList>
            <person name="Fischer M.G."/>
            <person name="Hackl T."/>
            <person name="Roman M."/>
        </authorList>
    </citation>
    <scope>NUCLEOTIDE SEQUENCE [LARGE SCALE GENOMIC DNA]</scope>
    <source>
        <strain evidence="8 10">Cflag</strain>
        <strain evidence="7 9">RCC970-E3</strain>
    </source>
</reference>
<feature type="domain" description="Glutaredoxin" evidence="6">
    <location>
        <begin position="77"/>
        <end position="141"/>
    </location>
</feature>
<keyword evidence="1" id="KW-0001">2Fe-2S</keyword>
<keyword evidence="4" id="KW-0411">Iron-sulfur</keyword>
<evidence type="ECO:0000313" key="9">
    <source>
        <dbReference type="Proteomes" id="UP000324907"/>
    </source>
</evidence>
<organism evidence="8 10">
    <name type="scientific">Cafeteria roenbergensis</name>
    <name type="common">Marine flagellate</name>
    <dbReference type="NCBI Taxonomy" id="33653"/>
    <lineage>
        <taxon>Eukaryota</taxon>
        <taxon>Sar</taxon>
        <taxon>Stramenopiles</taxon>
        <taxon>Bigyra</taxon>
        <taxon>Opalozoa</taxon>
        <taxon>Bicosoecida</taxon>
        <taxon>Cafeteriaceae</taxon>
        <taxon>Cafeteria</taxon>
    </lineage>
</organism>
<dbReference type="CDD" id="cd03028">
    <property type="entry name" value="GRX_PICOT_like"/>
    <property type="match status" value="1"/>
</dbReference>
<evidence type="ECO:0000256" key="1">
    <source>
        <dbReference type="ARBA" id="ARBA00022714"/>
    </source>
</evidence>
<dbReference type="InterPro" id="IPR004480">
    <property type="entry name" value="Monothiol_GRX-rel"/>
</dbReference>
<dbReference type="InterPro" id="IPR002109">
    <property type="entry name" value="Glutaredoxin"/>
</dbReference>
<dbReference type="PANTHER" id="PTHR10293:SF16">
    <property type="entry name" value="GLUTAREDOXIN-RELATED PROTEIN 5, MITOCHONDRIAL"/>
    <property type="match status" value="1"/>
</dbReference>
<protein>
    <recommendedName>
        <fullName evidence="6">Glutaredoxin domain-containing protein</fullName>
    </recommendedName>
</protein>
<evidence type="ECO:0000256" key="5">
    <source>
        <dbReference type="ARBA" id="ARBA00023284"/>
    </source>
</evidence>
<evidence type="ECO:0000256" key="3">
    <source>
        <dbReference type="ARBA" id="ARBA00023004"/>
    </source>
</evidence>
<accession>A0A5A8CRM6</accession>
<proteinExistence type="predicted"/>
<dbReference type="InterPro" id="IPR036249">
    <property type="entry name" value="Thioredoxin-like_sf"/>
</dbReference>
<evidence type="ECO:0000259" key="6">
    <source>
        <dbReference type="Pfam" id="PF00462"/>
    </source>
</evidence>
<dbReference type="PANTHER" id="PTHR10293">
    <property type="entry name" value="GLUTAREDOXIN FAMILY MEMBER"/>
    <property type="match status" value="1"/>
</dbReference>
<keyword evidence="5" id="KW-0676">Redox-active center</keyword>
<dbReference type="Gene3D" id="3.40.30.10">
    <property type="entry name" value="Glutaredoxin"/>
    <property type="match status" value="1"/>
</dbReference>
<dbReference type="Proteomes" id="UP000325113">
    <property type="component" value="Unassembled WGS sequence"/>
</dbReference>
<dbReference type="PROSITE" id="PS51354">
    <property type="entry name" value="GLUTAREDOXIN_2"/>
    <property type="match status" value="1"/>
</dbReference>
<dbReference type="EMBL" id="VLTM01000089">
    <property type="protein sequence ID" value="KAA0155104.1"/>
    <property type="molecule type" value="Genomic_DNA"/>
</dbReference>
<dbReference type="FunFam" id="3.40.30.10:FF:000005">
    <property type="entry name" value="Glutaredoxin 5"/>
    <property type="match status" value="1"/>
</dbReference>